<dbReference type="NCBIfam" id="TIGR02532">
    <property type="entry name" value="IV_pilin_GFxxxE"/>
    <property type="match status" value="1"/>
</dbReference>
<comment type="caution">
    <text evidence="2">The sequence shown here is derived from an EMBL/GenBank/DDBJ whole genome shotgun (WGS) entry which is preliminary data.</text>
</comment>
<dbReference type="Proteomes" id="UP000477311">
    <property type="component" value="Unassembled WGS sequence"/>
</dbReference>
<dbReference type="PANTHER" id="PTHR30093">
    <property type="entry name" value="GENERAL SECRETION PATHWAY PROTEIN G"/>
    <property type="match status" value="1"/>
</dbReference>
<proteinExistence type="predicted"/>
<evidence type="ECO:0000313" key="2">
    <source>
        <dbReference type="EMBL" id="NGO39556.1"/>
    </source>
</evidence>
<dbReference type="InterPro" id="IPR045584">
    <property type="entry name" value="Pilin-like"/>
</dbReference>
<evidence type="ECO:0000313" key="3">
    <source>
        <dbReference type="Proteomes" id="UP000477311"/>
    </source>
</evidence>
<reference evidence="2 3" key="1">
    <citation type="submission" date="2020-02" db="EMBL/GenBank/DDBJ databases">
        <title>Draft genome sequence of Limisphaera ngatamarikiensis NGM72.4T, a thermophilic Verrucomicrobia grouped in subdivision 3.</title>
        <authorList>
            <person name="Carere C.R."/>
            <person name="Steen J."/>
            <person name="Hugenholtz P."/>
            <person name="Stott M.B."/>
        </authorList>
    </citation>
    <scope>NUCLEOTIDE SEQUENCE [LARGE SCALE GENOMIC DNA]</scope>
    <source>
        <strain evidence="2 3">NGM72.4</strain>
    </source>
</reference>
<feature type="transmembrane region" description="Helical" evidence="1">
    <location>
        <begin position="26"/>
        <end position="50"/>
    </location>
</feature>
<keyword evidence="1" id="KW-0812">Transmembrane</keyword>
<accession>A0A6M1RIM3</accession>
<sequence>MTHRTTWTGPGTPGCGTGSATAAATAFSLIELLVVLVILGLLAAMLLPALARSKDRARTIACQNHLRQLQTCWYLYAGDHADVLPPNNSVYSLTTGDPLARGASWCPGNTRLDVEPTNIQKGLLFPYNRSTAIYRCPADRSTVETPEGRPLPYPRTRSYNMSQSVNGWPEFDPVLARIIPSYKKLTNIRSPSPAQLMVFLDVHEDSILDSLFGIPVTGVWGDRREWWDVPADRHAQGCNLSFADGHAEHWRWRVPKRVPTRLAPTPVPASELPDYLRVQQAVRQSWETP</sequence>
<gene>
    <name evidence="2" type="ORF">G4L39_09130</name>
</gene>
<dbReference type="SUPFAM" id="SSF54523">
    <property type="entry name" value="Pili subunits"/>
    <property type="match status" value="1"/>
</dbReference>
<dbReference type="RefSeq" id="WP_205880898.1">
    <property type="nucleotide sequence ID" value="NZ_JAAKYA010000053.1"/>
</dbReference>
<keyword evidence="1" id="KW-1133">Transmembrane helix</keyword>
<evidence type="ECO:0000256" key="1">
    <source>
        <dbReference type="SAM" id="Phobius"/>
    </source>
</evidence>
<organism evidence="2 3">
    <name type="scientific">Limisphaera ngatamarikiensis</name>
    <dbReference type="NCBI Taxonomy" id="1324935"/>
    <lineage>
        <taxon>Bacteria</taxon>
        <taxon>Pseudomonadati</taxon>
        <taxon>Verrucomicrobiota</taxon>
        <taxon>Verrucomicrobiia</taxon>
        <taxon>Limisphaerales</taxon>
        <taxon>Limisphaeraceae</taxon>
        <taxon>Limisphaera</taxon>
    </lineage>
</organism>
<keyword evidence="3" id="KW-1185">Reference proteome</keyword>
<keyword evidence="1" id="KW-0472">Membrane</keyword>
<name>A0A6M1RIM3_9BACT</name>
<protein>
    <submittedName>
        <fullName evidence="2">Prepilin-type N-terminal cleavage/methylation domain-containing protein</fullName>
    </submittedName>
</protein>
<dbReference type="Gene3D" id="3.30.700.10">
    <property type="entry name" value="Glycoprotein, Type 4 Pilin"/>
    <property type="match status" value="1"/>
</dbReference>
<dbReference type="AlphaFoldDB" id="A0A6M1RIM3"/>
<dbReference type="InterPro" id="IPR012902">
    <property type="entry name" value="N_methyl_site"/>
</dbReference>
<dbReference type="EMBL" id="JAAKYA010000053">
    <property type="protein sequence ID" value="NGO39556.1"/>
    <property type="molecule type" value="Genomic_DNA"/>
</dbReference>